<sequence length="339" mass="38080">MNGVFMQSELRENLLDEYKEEKKDTGDYYSIIINDPPTPTNHSGDEIDETKTFDEKALVTSVVSQISQNESKQIFPPSAADLPYFIKNLNLRQQKDLAKNFPAYFEIHPWCFWSETNFPKGSDCIKNFESVPTGTFEGVVAPFLDLKDKVNLAMVSPNVRCQLIIGLYSGNSYKDCQRLKKEENIKIMEEARTTLEEMIALKILSRQKRLVCSVVLCLLVGMMLGGAGVITTALQSEIKMPSRILIAGGVGVGTCAFITLFLCIDSARRREKVERLQLRSFEHSYPEQYKAILAALKIVNSDNPLLTLLQVRSALWQSIPDSPLDHHSTFSTPTASASR</sequence>
<gene>
    <name evidence="2" type="ordered locus">CBUD_1455</name>
</gene>
<accession>A9KGG0</accession>
<proteinExistence type="predicted"/>
<dbReference type="KEGG" id="cbd:CBUD_1455"/>
<dbReference type="AlphaFoldDB" id="A9KGG0"/>
<dbReference type="Proteomes" id="UP000008555">
    <property type="component" value="Chromosome"/>
</dbReference>
<protein>
    <submittedName>
        <fullName evidence="2">Hypothetical membrane associated protein</fullName>
    </submittedName>
</protein>
<evidence type="ECO:0000313" key="3">
    <source>
        <dbReference type="Proteomes" id="UP000008555"/>
    </source>
</evidence>
<reference evidence="2 3" key="1">
    <citation type="journal article" date="2009" name="Infect. Immun.">
        <title>Comparative genomics reveal extensive transposon-mediated genomic plasticity and diversity among potential effector proteins within the genus Coxiella.</title>
        <authorList>
            <person name="Beare P.A."/>
            <person name="Unsworth N."/>
            <person name="Andoh M."/>
            <person name="Voth D.E."/>
            <person name="Omsland A."/>
            <person name="Gilk S.D."/>
            <person name="Williams K.P."/>
            <person name="Sobral B.W."/>
            <person name="Kupko J.J.III."/>
            <person name="Porcella S.F."/>
            <person name="Samuel J.E."/>
            <person name="Heinzen R.A."/>
        </authorList>
    </citation>
    <scope>NUCLEOTIDE SEQUENCE [LARGE SCALE GENOMIC DNA]</scope>
    <source>
        <strain evidence="2 3">Dugway 5J108-111</strain>
    </source>
</reference>
<name>A9KGG0_COXBN</name>
<keyword evidence="1" id="KW-0472">Membrane</keyword>
<feature type="transmembrane region" description="Helical" evidence="1">
    <location>
        <begin position="210"/>
        <end position="232"/>
    </location>
</feature>
<evidence type="ECO:0000256" key="1">
    <source>
        <dbReference type="SAM" id="Phobius"/>
    </source>
</evidence>
<organism evidence="2 3">
    <name type="scientific">Coxiella burnetii (strain Dugway 5J108-111)</name>
    <dbReference type="NCBI Taxonomy" id="434922"/>
    <lineage>
        <taxon>Bacteria</taxon>
        <taxon>Pseudomonadati</taxon>
        <taxon>Pseudomonadota</taxon>
        <taxon>Gammaproteobacteria</taxon>
        <taxon>Legionellales</taxon>
        <taxon>Coxiellaceae</taxon>
        <taxon>Coxiella</taxon>
    </lineage>
</organism>
<evidence type="ECO:0000313" key="2">
    <source>
        <dbReference type="EMBL" id="ABS76792.2"/>
    </source>
</evidence>
<dbReference type="HOGENOM" id="CLU_830847_0_0_6"/>
<keyword evidence="1" id="KW-1133">Transmembrane helix</keyword>
<dbReference type="EMBL" id="CP000733">
    <property type="protein sequence ID" value="ABS76792.2"/>
    <property type="molecule type" value="Genomic_DNA"/>
</dbReference>
<feature type="transmembrane region" description="Helical" evidence="1">
    <location>
        <begin position="244"/>
        <end position="264"/>
    </location>
</feature>
<keyword evidence="1" id="KW-0812">Transmembrane</keyword>
<dbReference type="RefSeq" id="WP_010958180.1">
    <property type="nucleotide sequence ID" value="NC_009727.1"/>
</dbReference>